<dbReference type="Gramene" id="OE9A115985T1">
    <property type="protein sequence ID" value="OE9A115985C1"/>
    <property type="gene ID" value="OE9A115985"/>
</dbReference>
<evidence type="ECO:0000313" key="2">
    <source>
        <dbReference type="EMBL" id="CAA3021718.1"/>
    </source>
</evidence>
<evidence type="ECO:0000313" key="3">
    <source>
        <dbReference type="Proteomes" id="UP000594638"/>
    </source>
</evidence>
<reference evidence="2 3" key="1">
    <citation type="submission" date="2019-12" db="EMBL/GenBank/DDBJ databases">
        <authorList>
            <person name="Alioto T."/>
            <person name="Alioto T."/>
            <person name="Gomez Garrido J."/>
        </authorList>
    </citation>
    <scope>NUCLEOTIDE SEQUENCE [LARGE SCALE GENOMIC DNA]</scope>
</reference>
<accession>A0A8S0UV67</accession>
<proteinExistence type="predicted"/>
<name>A0A8S0UV67_OLEEU</name>
<dbReference type="Proteomes" id="UP000594638">
    <property type="component" value="Unassembled WGS sequence"/>
</dbReference>
<protein>
    <submittedName>
        <fullName evidence="2">Uncharacterized protein</fullName>
    </submittedName>
</protein>
<feature type="chain" id="PRO_5035937991" evidence="1">
    <location>
        <begin position="28"/>
        <end position="121"/>
    </location>
</feature>
<evidence type="ECO:0000256" key="1">
    <source>
        <dbReference type="SAM" id="SignalP"/>
    </source>
</evidence>
<gene>
    <name evidence="2" type="ORF">OLEA9_A115985</name>
</gene>
<keyword evidence="3" id="KW-1185">Reference proteome</keyword>
<keyword evidence="1" id="KW-0732">Signal</keyword>
<feature type="signal peptide" evidence="1">
    <location>
        <begin position="1"/>
        <end position="27"/>
    </location>
</feature>
<dbReference type="EMBL" id="CACTIH010009059">
    <property type="protein sequence ID" value="CAA3021718.1"/>
    <property type="molecule type" value="Genomic_DNA"/>
</dbReference>
<dbReference type="AlphaFoldDB" id="A0A8S0UV67"/>
<comment type="caution">
    <text evidence="2">The sequence shown here is derived from an EMBL/GenBank/DDBJ whole genome shotgun (WGS) entry which is preliminary data.</text>
</comment>
<organism evidence="2 3">
    <name type="scientific">Olea europaea subsp. europaea</name>
    <dbReference type="NCBI Taxonomy" id="158383"/>
    <lineage>
        <taxon>Eukaryota</taxon>
        <taxon>Viridiplantae</taxon>
        <taxon>Streptophyta</taxon>
        <taxon>Embryophyta</taxon>
        <taxon>Tracheophyta</taxon>
        <taxon>Spermatophyta</taxon>
        <taxon>Magnoliopsida</taxon>
        <taxon>eudicotyledons</taxon>
        <taxon>Gunneridae</taxon>
        <taxon>Pentapetalae</taxon>
        <taxon>asterids</taxon>
        <taxon>lamiids</taxon>
        <taxon>Lamiales</taxon>
        <taxon>Oleaceae</taxon>
        <taxon>Oleeae</taxon>
        <taxon>Olea</taxon>
    </lineage>
</organism>
<sequence>MLSSWNTSPLQQIVLMLISACVVLVIADSKHGDLIGHEGFLVSAKLMRKAIQNIVYNENRILVGERPKNMNLVHIDKGSFMSFCKSSELHGGFEIGLSRPNIEMDAFAIVFTEGLNNMTLE</sequence>